<dbReference type="Gene3D" id="3.40.605.10">
    <property type="entry name" value="Aldehyde Dehydrogenase, Chain A, domain 1"/>
    <property type="match status" value="1"/>
</dbReference>
<protein>
    <submittedName>
        <fullName evidence="3">Aldehyde dehydrogenase family protein</fullName>
    </submittedName>
</protein>
<dbReference type="EMBL" id="WEIO01000005">
    <property type="protein sequence ID" value="KAB7706655.1"/>
    <property type="molecule type" value="Genomic_DNA"/>
</dbReference>
<reference evidence="3 4" key="1">
    <citation type="submission" date="2019-10" db="EMBL/GenBank/DDBJ databases">
        <title>Bacillus aerolatum sp. nov., isolated from bioaerosol of sport playgrounds.</title>
        <authorList>
            <person name="Chen P."/>
            <person name="Zhang G."/>
        </authorList>
    </citation>
    <scope>NUCLEOTIDE SEQUENCE [LARGE SCALE GENOMIC DNA]</scope>
    <source>
        <strain evidence="3 4">CX253</strain>
    </source>
</reference>
<dbReference type="SUPFAM" id="SSF53720">
    <property type="entry name" value="ALDH-like"/>
    <property type="match status" value="1"/>
</dbReference>
<dbReference type="InterPro" id="IPR016161">
    <property type="entry name" value="Ald_DH/histidinol_DH"/>
</dbReference>
<dbReference type="Gene3D" id="3.40.309.10">
    <property type="entry name" value="Aldehyde Dehydrogenase, Chain A, domain 2"/>
    <property type="match status" value="1"/>
</dbReference>
<organism evidence="3 4">
    <name type="scientific">Bacillus aerolatus</name>
    <dbReference type="NCBI Taxonomy" id="2653354"/>
    <lineage>
        <taxon>Bacteria</taxon>
        <taxon>Bacillati</taxon>
        <taxon>Bacillota</taxon>
        <taxon>Bacilli</taxon>
        <taxon>Bacillales</taxon>
        <taxon>Bacillaceae</taxon>
        <taxon>Bacillus</taxon>
    </lineage>
</organism>
<dbReference type="InterPro" id="IPR015590">
    <property type="entry name" value="Aldehyde_DH_dom"/>
</dbReference>
<evidence type="ECO:0000259" key="2">
    <source>
        <dbReference type="Pfam" id="PF00171"/>
    </source>
</evidence>
<dbReference type="InterPro" id="IPR016163">
    <property type="entry name" value="Ald_DH_C"/>
</dbReference>
<dbReference type="InterPro" id="IPR016162">
    <property type="entry name" value="Ald_DH_N"/>
</dbReference>
<dbReference type="Pfam" id="PF00171">
    <property type="entry name" value="Aldedh"/>
    <property type="match status" value="1"/>
</dbReference>
<dbReference type="GO" id="GO:0016620">
    <property type="term" value="F:oxidoreductase activity, acting on the aldehyde or oxo group of donors, NAD or NADP as acceptor"/>
    <property type="evidence" value="ECO:0007669"/>
    <property type="project" value="InterPro"/>
</dbReference>
<dbReference type="Proteomes" id="UP000429595">
    <property type="component" value="Unassembled WGS sequence"/>
</dbReference>
<evidence type="ECO:0000313" key="3">
    <source>
        <dbReference type="EMBL" id="KAB7706655.1"/>
    </source>
</evidence>
<name>A0A6I1FFC9_9BACI</name>
<evidence type="ECO:0000256" key="1">
    <source>
        <dbReference type="ARBA" id="ARBA00023002"/>
    </source>
</evidence>
<dbReference type="RefSeq" id="WP_152151747.1">
    <property type="nucleotide sequence ID" value="NZ_WEIO01000005.1"/>
</dbReference>
<sequence length="509" mass="54646">MSLLVDRDLLALQEMRQVVGKAKEAQQRYMSFSQEQVDQIVKAVAEAAYEKSYELAVMAVEETGMGVAEHKKIKNEVGSRAVYESIKNEKTVGIINEDREKKLVEIAAPFGVVAAIIPTTNPTSTAFFKTLISLKTRNAIVVSPHPYAVKCTMEALKVCEQAATAAGAPEGLIGCLSYASMEATQSLMTHKDVNVILATGGGGLVKAAYSSGKPAYGVGPGNVPVYIEKTAKVEKAVSMIVDSKSFDYGTICATEQAIIVDKQISSAVRRELQANGAYLLNQEEKARMEKVISPVPGKVNPKIVGRSPAFIAGLAGLTIDDSIRIFVAEETEIGKDVPFSLEKLSPIFALYTAEDERHAKQLCSRLLDLGGRGHSLSIHTEDDRVAREFALDMPVSRILVNTLSSVGAVGGTTGLAPSLTLGCGTFGGNITSDNITARHLLNIKRMAYGIKEVDIPRKGSIQVPSSPLVENKETDEIVRSVIAAMGKSAQVDVKEVSQLVSKVIEQYSK</sequence>
<comment type="caution">
    <text evidence="3">The sequence shown here is derived from an EMBL/GenBank/DDBJ whole genome shotgun (WGS) entry which is preliminary data.</text>
</comment>
<dbReference type="CDD" id="cd07122">
    <property type="entry name" value="ALDH_F20_ACDH"/>
    <property type="match status" value="1"/>
</dbReference>
<gene>
    <name evidence="3" type="ORF">F9802_10695</name>
</gene>
<proteinExistence type="predicted"/>
<feature type="domain" description="Aldehyde dehydrogenase" evidence="2">
    <location>
        <begin position="14"/>
        <end position="275"/>
    </location>
</feature>
<keyword evidence="4" id="KW-1185">Reference proteome</keyword>
<keyword evidence="1" id="KW-0560">Oxidoreductase</keyword>
<dbReference type="PANTHER" id="PTHR11699">
    <property type="entry name" value="ALDEHYDE DEHYDROGENASE-RELATED"/>
    <property type="match status" value="1"/>
</dbReference>
<accession>A0A6I1FFC9</accession>
<dbReference type="AlphaFoldDB" id="A0A6I1FFC9"/>
<evidence type="ECO:0000313" key="4">
    <source>
        <dbReference type="Proteomes" id="UP000429595"/>
    </source>
</evidence>